<evidence type="ECO:0000313" key="2">
    <source>
        <dbReference type="EMBL" id="GMN73009.1"/>
    </source>
</evidence>
<keyword evidence="6" id="KW-1185">Reference proteome</keyword>
<dbReference type="EMBL" id="BTGU01010506">
    <property type="protein sequence ID" value="GMN73016.1"/>
    <property type="molecule type" value="Genomic_DNA"/>
</dbReference>
<comment type="caution">
    <text evidence="2">The sequence shown here is derived from an EMBL/GenBank/DDBJ whole genome shotgun (WGS) entry which is preliminary data.</text>
</comment>
<evidence type="ECO:0000313" key="4">
    <source>
        <dbReference type="EMBL" id="GMN73020.1"/>
    </source>
</evidence>
<sequence>MQGWRWVEGKGRGDGCSGEGVMTNHQYVEAAVANDAFASLYLSLGGLRELAKLMVAVGKEEKARSKMPSVVMKEASGGSGEGGQGDIVDGWTGRTYGIAVHVEISLFRYKDCTERRPGEQRNSDQFGPTLMIL</sequence>
<evidence type="ECO:0000313" key="6">
    <source>
        <dbReference type="Proteomes" id="UP001187192"/>
    </source>
</evidence>
<evidence type="ECO:0000256" key="1">
    <source>
        <dbReference type="SAM" id="MobiDB-lite"/>
    </source>
</evidence>
<dbReference type="EMBL" id="BTGU01010505">
    <property type="protein sequence ID" value="GMN73009.1"/>
    <property type="molecule type" value="Genomic_DNA"/>
</dbReference>
<protein>
    <submittedName>
        <fullName evidence="2">Uncharacterized protein</fullName>
    </submittedName>
</protein>
<accession>A0AA88JFX3</accession>
<dbReference type="Proteomes" id="UP001187192">
    <property type="component" value="Unassembled WGS sequence"/>
</dbReference>
<evidence type="ECO:0000313" key="3">
    <source>
        <dbReference type="EMBL" id="GMN73016.1"/>
    </source>
</evidence>
<evidence type="ECO:0000313" key="5">
    <source>
        <dbReference type="EMBL" id="GMN73027.1"/>
    </source>
</evidence>
<gene>
    <name evidence="2" type="ORF">TIFTF001_052109</name>
    <name evidence="3" type="ORF">TIFTF001_052110</name>
    <name evidence="4" type="ORF">TIFTF001_052111</name>
    <name evidence="5" type="ORF">TIFTF001_052112</name>
</gene>
<dbReference type="EMBL" id="BTGU01010507">
    <property type="protein sequence ID" value="GMN73020.1"/>
    <property type="molecule type" value="Genomic_DNA"/>
</dbReference>
<name>A0AA88JFX3_FICCA</name>
<dbReference type="AlphaFoldDB" id="A0AA88JFX3"/>
<proteinExistence type="predicted"/>
<organism evidence="2 6">
    <name type="scientific">Ficus carica</name>
    <name type="common">Common fig</name>
    <dbReference type="NCBI Taxonomy" id="3494"/>
    <lineage>
        <taxon>Eukaryota</taxon>
        <taxon>Viridiplantae</taxon>
        <taxon>Streptophyta</taxon>
        <taxon>Embryophyta</taxon>
        <taxon>Tracheophyta</taxon>
        <taxon>Spermatophyta</taxon>
        <taxon>Magnoliopsida</taxon>
        <taxon>eudicotyledons</taxon>
        <taxon>Gunneridae</taxon>
        <taxon>Pentapetalae</taxon>
        <taxon>rosids</taxon>
        <taxon>fabids</taxon>
        <taxon>Rosales</taxon>
        <taxon>Moraceae</taxon>
        <taxon>Ficeae</taxon>
        <taxon>Ficus</taxon>
    </lineage>
</organism>
<feature type="region of interest" description="Disordered" evidence="1">
    <location>
        <begin position="66"/>
        <end position="86"/>
    </location>
</feature>
<dbReference type="EMBL" id="BTGU01010508">
    <property type="protein sequence ID" value="GMN73027.1"/>
    <property type="molecule type" value="Genomic_DNA"/>
</dbReference>
<reference evidence="2" key="1">
    <citation type="submission" date="2023-07" db="EMBL/GenBank/DDBJ databases">
        <title>draft genome sequence of fig (Ficus carica).</title>
        <authorList>
            <person name="Takahashi T."/>
            <person name="Nishimura K."/>
        </authorList>
    </citation>
    <scope>NUCLEOTIDE SEQUENCE</scope>
</reference>